<keyword evidence="5" id="KW-0808">Transferase</keyword>
<dbReference type="GO" id="GO:0001953">
    <property type="term" value="P:negative regulation of cell-matrix adhesion"/>
    <property type="evidence" value="ECO:0007669"/>
    <property type="project" value="TreeGrafter"/>
</dbReference>
<dbReference type="EMBL" id="JAEMGP010000027">
    <property type="protein sequence ID" value="KAG5193743.1"/>
    <property type="molecule type" value="Genomic_DNA"/>
</dbReference>
<evidence type="ECO:0000313" key="16">
    <source>
        <dbReference type="Proteomes" id="UP000664991"/>
    </source>
</evidence>
<dbReference type="GO" id="GO:0008270">
    <property type="term" value="F:zinc ion binding"/>
    <property type="evidence" value="ECO:0007669"/>
    <property type="project" value="UniProtKB-KW"/>
</dbReference>
<dbReference type="Gene3D" id="3.30.40.10">
    <property type="entry name" value="Zinc/RING finger domain, C3HC4 (zinc finger)"/>
    <property type="match status" value="1"/>
</dbReference>
<gene>
    <name evidence="15" type="ORF">JEQ12_020104</name>
</gene>
<dbReference type="InterPro" id="IPR001841">
    <property type="entry name" value="Znf_RING"/>
</dbReference>
<feature type="compositionally biased region" description="Polar residues" evidence="13">
    <location>
        <begin position="1863"/>
        <end position="1888"/>
    </location>
</feature>
<feature type="compositionally biased region" description="Polar residues" evidence="13">
    <location>
        <begin position="1677"/>
        <end position="1705"/>
    </location>
</feature>
<evidence type="ECO:0000256" key="12">
    <source>
        <dbReference type="PROSITE-ProRule" id="PRU00175"/>
    </source>
</evidence>
<keyword evidence="9" id="KW-0862">Zinc</keyword>
<comment type="similarity">
    <text evidence="11">Belongs to the RNF12 family.</text>
</comment>
<feature type="compositionally biased region" description="Low complexity" evidence="13">
    <location>
        <begin position="1165"/>
        <end position="1178"/>
    </location>
</feature>
<evidence type="ECO:0000256" key="1">
    <source>
        <dbReference type="ARBA" id="ARBA00000900"/>
    </source>
</evidence>
<dbReference type="Pfam" id="PF13639">
    <property type="entry name" value="zf-RING_2"/>
    <property type="match status" value="1"/>
</dbReference>
<feature type="compositionally biased region" description="Polar residues" evidence="13">
    <location>
        <begin position="1714"/>
        <end position="1726"/>
    </location>
</feature>
<keyword evidence="10" id="KW-0539">Nucleus</keyword>
<dbReference type="EC" id="2.3.2.27" evidence="4"/>
<evidence type="ECO:0000256" key="3">
    <source>
        <dbReference type="ARBA" id="ARBA00004906"/>
    </source>
</evidence>
<feature type="region of interest" description="Disordered" evidence="13">
    <location>
        <begin position="1997"/>
        <end position="2079"/>
    </location>
</feature>
<evidence type="ECO:0000256" key="11">
    <source>
        <dbReference type="ARBA" id="ARBA00038418"/>
    </source>
</evidence>
<feature type="region of interest" description="Disordered" evidence="13">
    <location>
        <begin position="1432"/>
        <end position="1455"/>
    </location>
</feature>
<feature type="domain" description="RING-type" evidence="14">
    <location>
        <begin position="2129"/>
        <end position="2170"/>
    </location>
</feature>
<dbReference type="Pfam" id="PF25914">
    <property type="entry name" value="RNF6_N"/>
    <property type="match status" value="1"/>
</dbReference>
<dbReference type="GO" id="GO:2001223">
    <property type="term" value="P:negative regulation of neuron migration"/>
    <property type="evidence" value="ECO:0007669"/>
    <property type="project" value="TreeGrafter"/>
</dbReference>
<dbReference type="InterPro" id="IPR032757">
    <property type="entry name" value="DUF4683"/>
</dbReference>
<dbReference type="SMART" id="SM00184">
    <property type="entry name" value="RING"/>
    <property type="match status" value="1"/>
</dbReference>
<evidence type="ECO:0000313" key="15">
    <source>
        <dbReference type="EMBL" id="KAG5193743.1"/>
    </source>
</evidence>
<dbReference type="InterPro" id="IPR058896">
    <property type="entry name" value="RNF6/12_N"/>
</dbReference>
<dbReference type="SUPFAM" id="SSF57850">
    <property type="entry name" value="RING/U-box"/>
    <property type="match status" value="1"/>
</dbReference>
<feature type="compositionally biased region" description="Low complexity" evidence="13">
    <location>
        <begin position="2027"/>
        <end position="2066"/>
    </location>
</feature>
<comment type="caution">
    <text evidence="15">The sequence shown here is derived from an EMBL/GenBank/DDBJ whole genome shotgun (WGS) entry which is preliminary data.</text>
</comment>
<comment type="pathway">
    <text evidence="3">Protein modification; protein ubiquitination.</text>
</comment>
<feature type="compositionally biased region" description="Basic and acidic residues" evidence="13">
    <location>
        <begin position="1439"/>
        <end position="1455"/>
    </location>
</feature>
<feature type="region of interest" description="Disordered" evidence="13">
    <location>
        <begin position="1144"/>
        <end position="1209"/>
    </location>
</feature>
<evidence type="ECO:0000256" key="6">
    <source>
        <dbReference type="ARBA" id="ARBA00022723"/>
    </source>
</evidence>
<comment type="subcellular location">
    <subcellularLocation>
        <location evidence="2">Nucleus</location>
    </subcellularLocation>
</comment>
<feature type="compositionally biased region" description="Polar residues" evidence="13">
    <location>
        <begin position="1913"/>
        <end position="1929"/>
    </location>
</feature>
<evidence type="ECO:0000256" key="10">
    <source>
        <dbReference type="ARBA" id="ARBA00023242"/>
    </source>
</evidence>
<dbReference type="GO" id="GO:0005634">
    <property type="term" value="C:nucleus"/>
    <property type="evidence" value="ECO:0007669"/>
    <property type="project" value="UniProtKB-SubCell"/>
</dbReference>
<evidence type="ECO:0000256" key="7">
    <source>
        <dbReference type="ARBA" id="ARBA00022771"/>
    </source>
</evidence>
<reference evidence="15 16" key="1">
    <citation type="submission" date="2020-12" db="EMBL/GenBank/DDBJ databases">
        <title>De novo assembly of Tibetan sheep genome.</title>
        <authorList>
            <person name="Li X."/>
        </authorList>
    </citation>
    <scope>NUCLEOTIDE SEQUENCE [LARGE SCALE GENOMIC DNA]</scope>
    <source>
        <tissue evidence="15">Heart</tissue>
    </source>
</reference>
<evidence type="ECO:0000256" key="9">
    <source>
        <dbReference type="ARBA" id="ARBA00022833"/>
    </source>
</evidence>
<dbReference type="PANTHER" id="PTHR46946:SF1">
    <property type="entry name" value="NEURITE EXTENSION AND MIGRATION FACTOR"/>
    <property type="match status" value="1"/>
</dbReference>
<dbReference type="Proteomes" id="UP000664991">
    <property type="component" value="Unassembled WGS sequence"/>
</dbReference>
<protein>
    <recommendedName>
        <fullName evidence="4">RING-type E3 ubiquitin transferase</fullName>
        <ecNumber evidence="4">2.3.2.27</ecNumber>
    </recommendedName>
</protein>
<dbReference type="GO" id="GO:0061630">
    <property type="term" value="F:ubiquitin protein ligase activity"/>
    <property type="evidence" value="ECO:0007669"/>
    <property type="project" value="UniProtKB-EC"/>
</dbReference>
<feature type="region of interest" description="Disordered" evidence="13">
    <location>
        <begin position="736"/>
        <end position="757"/>
    </location>
</feature>
<proteinExistence type="inferred from homology"/>
<accession>A0A835ZR61</accession>
<dbReference type="InterPro" id="IPR042794">
    <property type="entry name" value="Nexmif"/>
</dbReference>
<organism evidence="15 16">
    <name type="scientific">Ovis aries</name>
    <name type="common">Sheep</name>
    <dbReference type="NCBI Taxonomy" id="9940"/>
    <lineage>
        <taxon>Eukaryota</taxon>
        <taxon>Metazoa</taxon>
        <taxon>Chordata</taxon>
        <taxon>Craniata</taxon>
        <taxon>Vertebrata</taxon>
        <taxon>Euteleostomi</taxon>
        <taxon>Mammalia</taxon>
        <taxon>Eutheria</taxon>
        <taxon>Laurasiatheria</taxon>
        <taxon>Artiodactyla</taxon>
        <taxon>Ruminantia</taxon>
        <taxon>Pecora</taxon>
        <taxon>Bovidae</taxon>
        <taxon>Caprinae</taxon>
        <taxon>Ovis</taxon>
    </lineage>
</organism>
<dbReference type="Pfam" id="PF15735">
    <property type="entry name" value="DUF4683"/>
    <property type="match status" value="1"/>
</dbReference>
<dbReference type="GO" id="GO:0033629">
    <property type="term" value="P:negative regulation of cell adhesion mediated by integrin"/>
    <property type="evidence" value="ECO:0007669"/>
    <property type="project" value="TreeGrafter"/>
</dbReference>
<dbReference type="PROSITE" id="PS50089">
    <property type="entry name" value="ZF_RING_2"/>
    <property type="match status" value="1"/>
</dbReference>
<dbReference type="PANTHER" id="PTHR46946">
    <property type="entry name" value="NEURITE EXTENSION AND MIGRATION FACTOR"/>
    <property type="match status" value="1"/>
</dbReference>
<keyword evidence="6" id="KW-0479">Metal-binding</keyword>
<keyword evidence="7 12" id="KW-0863">Zinc-finger</keyword>
<comment type="catalytic activity">
    <reaction evidence="1">
        <text>S-ubiquitinyl-[E2 ubiquitin-conjugating enzyme]-L-cysteine + [acceptor protein]-L-lysine = [E2 ubiquitin-conjugating enzyme]-L-cysteine + N(6)-ubiquitinyl-[acceptor protein]-L-lysine.</text>
        <dbReference type="EC" id="2.3.2.27"/>
    </reaction>
</comment>
<evidence type="ECO:0000256" key="4">
    <source>
        <dbReference type="ARBA" id="ARBA00012483"/>
    </source>
</evidence>
<dbReference type="CDD" id="cd16674">
    <property type="entry name" value="RING-H2_RNF12"/>
    <property type="match status" value="1"/>
</dbReference>
<sequence length="2183" mass="240881">MSRFRRSFQNRDSEDQDVAMKSFAALEAAAPIQSIPVAQKENLMYPRGLLPLPSKKPCMQSPPSPLGLIEAPEHAANSASVNAISLTSGVAKGLNTWSLPNECEKAPFAIMEPAGMSALNGDCLMQPSRTCLGCFMESKDAVDPEPGISLKVSDLNRDYETCAVSDIGIQCINAGENMKYGEQLLSDQLLGFPLHKSRAGDRREAEKPDIDLEDPGQKSYYEALLLDKCNTEEALLANSNQDWGYFETFISESKIELLDLCSKNELSVNLFSEEDVDNYMFDDDESTLGSDVCSLKIRYESFQDNVRDKTTLLMQEDAQFNFFPSVFTTCPKRESKTGALKQSSDFSQFKVPDVSIIWGEEDKNLDKKKGKEEGQEEKGTEKKDGKDNDEKSALNKPCSGTEVGQFKNLKQGHLANSLEASGNFSDGSSFIEVSFDTMGEIKDCSRYMARDTNSGSSSSQQNYGLRAKRKVRYSEDYLYDVDSLEGEKVNERKEWLPGGSIEEDDDEWCPKKRRKVTRKEPPVIIKYIIINRFKGEKNMLVKLGRVDASETTVNLSENQLNKYAKLAPLKGFWQKKKKQRNSNADSSKISLCQKQSFEPGSFEMSFLPPARKRKSKLGNRHRIQRIPSIETSASGKQVSFCNDERQANNRKEDGGLKGTLKSAPLAAPSCANGSHLNDITGPDSEKVKAQDGQFKAPERKVLNKIKFKSEARLKSKKIKAGQESKPVVQMSPLLENQSSKANSKNEAIAGTSNSSHLSEFHETKVAKNSTFLPTSCSSEMPLSSAHVANNIPVIPGGYLQTLLDASDLSNNTGISYFNHHSPEQNEDRLTQTEKSFVPLQPSQDCVLSSPSESELLQSSQNFKMESSSYGDVWHNKPTSGSQEFMAEVSREIVPTQSSEFGVSQVVSMENSLTATTYNPICLNSGGSSCNKVIYTSVQDTQLSSDDSYQLCHFNNGEVCFPFQQGPVNMDNVRLFSFDSIAPLSVNSSNYCSLSLKSCEKDGDDDIADDFLAHCSPKLVIQQSIDEIAPLKESTDLLDISNFTPDKFRHSSLSEISPPDTPSLSPQITRCENIKTLGTLKGFQEGVPGTLGNMEKIKWDCSNLSRQVQVDDGFTLHNHQFQFHMFNDEDSVSLLQKAPCLSTFNDPSSQISTSNKMSKSRKKSSPSKSGAMNQSSSQKNNRKKSPKGNNKGIEKPPGKTSRQVPKSAKKGKFMAAINGEKMQIGISCGGGQINSISSTGKTLAECIQHGPVASMKMPSQKGLSGDWSLGKESSPGWNDINMGTNTNNLLDDDQREFQEPSYILSNIASGMADVQRFMMASIEPLWEPMEHHGDPNIFYSPESNSLKLKTLKILAGTPQESKKKVNSGSPGATKNHRSIKGVSKSNGKAAIGDPSRASMSGYNEDSRSAFFDKKLNNLSTLGNNVPTHKKLYRHKTSSKALREEKCKGKRMEREQVHKDEAGTASFEKLRVWALGCMGSAVVVLGSVVVACGLKSAGSVVVAYGLTCSMACGLFLEQGLNLYPLHWERILNHSTREAPRNSFLYSPYCGRNPLRILAQPSPGPKTQIIFHLFIKMESSDCNDKGSGDQSAAQRRSQMDRLDREEAFYQFVNNLSEEDYRLMRDNNLLGTPGESTEEELLRRLQQIKEGPPPQNSDENRGGDSSDDVSNGDSIIDWLNSVRQTGNTTRSGQRGNQSWRAVSRTNPNSGDFRFSLEINVNRNNGSQNPENENEPSTRRSSGESMDNNSQRQMENPRSESTSARPPRSERSSTEALTEAPPTRGQRRARSRSPDHRRTRARAERSRSPLHPMSEIPRRSHHSISSQTFEHPLVNETEGSSRTRHHVTLRQQISGPDLLTRGLFAASGTRNASQGAGSSDTTGNGESTGSGQRPPTIVLDLQVRRVRPGEYRQRDSIASRTRSRSQTPNNTVTYESERGGFRRTFSRSERAGVRTYVSTIRIPIRRILNTGLSETTSVAIQTMLRQIMTGFGELSYFMYSDSDSEPSGSVSSRNMERSESRNGRGGSGGSSSSGSSSSSSPSSSSNGESSETSSEVFEGSNEGSSSSGSSGARREGRHRAPVTFDESGSLPFLSLAQFFLLNEDDDDQPRGLTKEQIDNLAMRSFGENDALKTCSVCITEYTEGNKLRKLPCSHEYHVHCIDRWLSENSTCPICRRAVLASGNRESVV</sequence>
<feature type="compositionally biased region" description="Basic and acidic residues" evidence="13">
    <location>
        <begin position="642"/>
        <end position="655"/>
    </location>
</feature>
<feature type="compositionally biased region" description="Basic and acidic residues" evidence="13">
    <location>
        <begin position="1902"/>
        <end position="1912"/>
    </location>
</feature>
<feature type="region of interest" description="Disordered" evidence="13">
    <location>
        <begin position="634"/>
        <end position="657"/>
    </location>
</feature>
<evidence type="ECO:0000256" key="5">
    <source>
        <dbReference type="ARBA" id="ARBA00022679"/>
    </source>
</evidence>
<feature type="compositionally biased region" description="Basic and acidic residues" evidence="13">
    <location>
        <begin position="1787"/>
        <end position="1802"/>
    </location>
</feature>
<evidence type="ECO:0000256" key="8">
    <source>
        <dbReference type="ARBA" id="ARBA00022786"/>
    </source>
</evidence>
<keyword evidence="8" id="KW-0833">Ubl conjugation pathway</keyword>
<evidence type="ECO:0000256" key="13">
    <source>
        <dbReference type="SAM" id="MobiDB-lite"/>
    </source>
</evidence>
<dbReference type="FunFam" id="3.30.40.10:FF:000054">
    <property type="entry name" value="E3 ubiquitin-protein ligase RLIM isoform X1"/>
    <property type="match status" value="1"/>
</dbReference>
<name>A0A835ZR61_SHEEP</name>
<feature type="region of interest" description="Disordered" evidence="13">
    <location>
        <begin position="1645"/>
        <end position="1824"/>
    </location>
</feature>
<feature type="region of interest" description="Disordered" evidence="13">
    <location>
        <begin position="1863"/>
        <end position="1935"/>
    </location>
</feature>
<dbReference type="GO" id="GO:2000048">
    <property type="term" value="P:negative regulation of cell-cell adhesion mediated by cadherin"/>
    <property type="evidence" value="ECO:0007669"/>
    <property type="project" value="TreeGrafter"/>
</dbReference>
<feature type="region of interest" description="Disordered" evidence="13">
    <location>
        <begin position="365"/>
        <end position="399"/>
    </location>
</feature>
<feature type="compositionally biased region" description="Polar residues" evidence="13">
    <location>
        <begin position="1738"/>
        <end position="1759"/>
    </location>
</feature>
<feature type="compositionally biased region" description="Basic and acidic residues" evidence="13">
    <location>
        <begin position="365"/>
        <end position="393"/>
    </location>
</feature>
<evidence type="ECO:0000259" key="14">
    <source>
        <dbReference type="PROSITE" id="PS50089"/>
    </source>
</evidence>
<evidence type="ECO:0000256" key="2">
    <source>
        <dbReference type="ARBA" id="ARBA00004123"/>
    </source>
</evidence>
<dbReference type="InterPro" id="IPR013083">
    <property type="entry name" value="Znf_RING/FYVE/PHD"/>
</dbReference>
<feature type="region of interest" description="Disordered" evidence="13">
    <location>
        <begin position="1354"/>
        <end position="1401"/>
    </location>
</feature>